<sequence>MGAFLRGYNLTDGLKKNPCTYEFKNFKTNSATLAMGLWYLVEKTTGQDINLTVETKTDGRVFYSLNILSPTDNVLKEEQVRELAVVGASQRAIARMTGISRGFIRKIQHGGGACVAHYLRKDPLEVKKIIDLPRYEGWFYDLETSSGTFHCGVGKAHVHNSPRRAENFVTRKITKGVARILAGKQKKIFLGNLDAKRDWGYAPEYMEAAWLMLQQEKPEDYVIGTGETRSVREFLEEAFRLAKISNWRDYVEFDSRYLRPTEVPLLVADSSKAKNLLGWQAKTRFRDLAQIMLAADCKSEGAVLEI</sequence>
<reference evidence="6" key="1">
    <citation type="submission" date="2020-07" db="EMBL/GenBank/DDBJ databases">
        <title>Huge and variable diversity of episymbiotic CPR bacteria and DPANN archaea in groundwater ecosystems.</title>
        <authorList>
            <person name="He C.Y."/>
            <person name="Keren R."/>
            <person name="Whittaker M."/>
            <person name="Farag I.F."/>
            <person name="Doudna J."/>
            <person name="Cate J.H.D."/>
            <person name="Banfield J.F."/>
        </authorList>
    </citation>
    <scope>NUCLEOTIDE SEQUENCE</scope>
    <source>
        <strain evidence="6">NC_groundwater_193_Ag_S-0.1um_51_7</strain>
    </source>
</reference>
<dbReference type="PANTHER" id="PTHR43715:SF1">
    <property type="entry name" value="GDP-MANNOSE 4,6 DEHYDRATASE"/>
    <property type="match status" value="1"/>
</dbReference>
<organism evidence="6 7">
    <name type="scientific">Candidatus Sungiibacteriota bacterium</name>
    <dbReference type="NCBI Taxonomy" id="2750080"/>
    <lineage>
        <taxon>Bacteria</taxon>
        <taxon>Candidatus Sungiibacteriota</taxon>
    </lineage>
</organism>
<evidence type="ECO:0000256" key="4">
    <source>
        <dbReference type="ARBA" id="ARBA00023239"/>
    </source>
</evidence>
<accession>A0A931SCC4</accession>
<dbReference type="AlphaFoldDB" id="A0A931SCC4"/>
<dbReference type="InterPro" id="IPR016040">
    <property type="entry name" value="NAD(P)-bd_dom"/>
</dbReference>
<dbReference type="EC" id="4.2.1.47" evidence="3"/>
<dbReference type="Pfam" id="PF16363">
    <property type="entry name" value="GDP_Man_Dehyd"/>
    <property type="match status" value="1"/>
</dbReference>
<dbReference type="Gene3D" id="3.40.50.720">
    <property type="entry name" value="NAD(P)-binding Rossmann-like Domain"/>
    <property type="match status" value="1"/>
</dbReference>
<dbReference type="Proteomes" id="UP000724148">
    <property type="component" value="Unassembled WGS sequence"/>
</dbReference>
<comment type="cofactor">
    <cofactor evidence="1">
        <name>NADP(+)</name>
        <dbReference type="ChEBI" id="CHEBI:58349"/>
    </cofactor>
</comment>
<protein>
    <recommendedName>
        <fullName evidence="3">GDP-mannose 4,6-dehydratase</fullName>
        <ecNumber evidence="3">4.2.1.47</ecNumber>
    </recommendedName>
</protein>
<comment type="caution">
    <text evidence="6">The sequence shown here is derived from an EMBL/GenBank/DDBJ whole genome shotgun (WGS) entry which is preliminary data.</text>
</comment>
<evidence type="ECO:0000259" key="5">
    <source>
        <dbReference type="Pfam" id="PF16363"/>
    </source>
</evidence>
<name>A0A931SCC4_9BACT</name>
<dbReference type="GO" id="GO:0042351">
    <property type="term" value="P:'de novo' GDP-L-fucose biosynthetic process"/>
    <property type="evidence" value="ECO:0007669"/>
    <property type="project" value="TreeGrafter"/>
</dbReference>
<dbReference type="PANTHER" id="PTHR43715">
    <property type="entry name" value="GDP-MANNOSE 4,6-DEHYDRATASE"/>
    <property type="match status" value="1"/>
</dbReference>
<evidence type="ECO:0000256" key="2">
    <source>
        <dbReference type="ARBA" id="ARBA00009263"/>
    </source>
</evidence>
<comment type="similarity">
    <text evidence="2">Belongs to the NAD(P)-dependent epimerase/dehydratase family. GDP-mannose 4,6-dehydratase subfamily.</text>
</comment>
<dbReference type="InterPro" id="IPR036291">
    <property type="entry name" value="NAD(P)-bd_dom_sf"/>
</dbReference>
<dbReference type="EMBL" id="JACOZA010000108">
    <property type="protein sequence ID" value="MBI2097311.1"/>
    <property type="molecule type" value="Genomic_DNA"/>
</dbReference>
<evidence type="ECO:0000313" key="6">
    <source>
        <dbReference type="EMBL" id="MBI2097311.1"/>
    </source>
</evidence>
<feature type="domain" description="NAD(P)-binding" evidence="5">
    <location>
        <begin position="151"/>
        <end position="292"/>
    </location>
</feature>
<dbReference type="Gene3D" id="3.90.25.10">
    <property type="entry name" value="UDP-galactose 4-epimerase, domain 1"/>
    <property type="match status" value="1"/>
</dbReference>
<evidence type="ECO:0000256" key="1">
    <source>
        <dbReference type="ARBA" id="ARBA00001937"/>
    </source>
</evidence>
<dbReference type="InterPro" id="IPR006368">
    <property type="entry name" value="GDP_Man_deHydtase"/>
</dbReference>
<dbReference type="SUPFAM" id="SSF51735">
    <property type="entry name" value="NAD(P)-binding Rossmann-fold domains"/>
    <property type="match status" value="1"/>
</dbReference>
<evidence type="ECO:0000256" key="3">
    <source>
        <dbReference type="ARBA" id="ARBA00011989"/>
    </source>
</evidence>
<gene>
    <name evidence="6" type="ORF">HYT40_04195</name>
</gene>
<evidence type="ECO:0000313" key="7">
    <source>
        <dbReference type="Proteomes" id="UP000724148"/>
    </source>
</evidence>
<proteinExistence type="inferred from homology"/>
<dbReference type="GO" id="GO:0008446">
    <property type="term" value="F:GDP-mannose 4,6-dehydratase activity"/>
    <property type="evidence" value="ECO:0007669"/>
    <property type="project" value="UniProtKB-EC"/>
</dbReference>
<keyword evidence="4" id="KW-0456">Lyase</keyword>